<dbReference type="EMBL" id="GGEC01032209">
    <property type="protein sequence ID" value="MBX12693.1"/>
    <property type="molecule type" value="Transcribed_RNA"/>
</dbReference>
<name>A0A2P2L400_RHIMU</name>
<proteinExistence type="predicted"/>
<organism evidence="1">
    <name type="scientific">Rhizophora mucronata</name>
    <name type="common">Asiatic mangrove</name>
    <dbReference type="NCBI Taxonomy" id="61149"/>
    <lineage>
        <taxon>Eukaryota</taxon>
        <taxon>Viridiplantae</taxon>
        <taxon>Streptophyta</taxon>
        <taxon>Embryophyta</taxon>
        <taxon>Tracheophyta</taxon>
        <taxon>Spermatophyta</taxon>
        <taxon>Magnoliopsida</taxon>
        <taxon>eudicotyledons</taxon>
        <taxon>Gunneridae</taxon>
        <taxon>Pentapetalae</taxon>
        <taxon>rosids</taxon>
        <taxon>fabids</taxon>
        <taxon>Malpighiales</taxon>
        <taxon>Rhizophoraceae</taxon>
        <taxon>Rhizophora</taxon>
    </lineage>
</organism>
<sequence>MMAQVTLIQPIIYQVDLLLKKVQWMRLQRKNWAMSFLS</sequence>
<dbReference type="AlphaFoldDB" id="A0A2P2L400"/>
<protein>
    <submittedName>
        <fullName evidence="1">Uncharacterized protein</fullName>
    </submittedName>
</protein>
<accession>A0A2P2L400</accession>
<evidence type="ECO:0000313" key="1">
    <source>
        <dbReference type="EMBL" id="MBX12693.1"/>
    </source>
</evidence>
<reference evidence="1" key="1">
    <citation type="submission" date="2018-02" db="EMBL/GenBank/DDBJ databases">
        <title>Rhizophora mucronata_Transcriptome.</title>
        <authorList>
            <person name="Meera S.P."/>
            <person name="Sreeshan A."/>
            <person name="Augustine A."/>
        </authorList>
    </citation>
    <scope>NUCLEOTIDE SEQUENCE</scope>
    <source>
        <tissue evidence="1">Leaf</tissue>
    </source>
</reference>